<keyword evidence="1" id="KW-0808">Transferase</keyword>
<dbReference type="Proteomes" id="UP000679848">
    <property type="component" value="Chromosome"/>
</dbReference>
<dbReference type="GO" id="GO:0016301">
    <property type="term" value="F:kinase activity"/>
    <property type="evidence" value="ECO:0007669"/>
    <property type="project" value="UniProtKB-KW"/>
</dbReference>
<organism evidence="1 2">
    <name type="scientific">Pusillibacter faecalis</name>
    <dbReference type="NCBI Taxonomy" id="2714358"/>
    <lineage>
        <taxon>Bacteria</taxon>
        <taxon>Bacillati</taxon>
        <taxon>Bacillota</taxon>
        <taxon>Clostridia</taxon>
        <taxon>Eubacteriales</taxon>
        <taxon>Oscillospiraceae</taxon>
        <taxon>Pusillibacter</taxon>
    </lineage>
</organism>
<proteinExistence type="predicted"/>
<gene>
    <name evidence="1" type="ORF">MM59RIKEN_06990</name>
</gene>
<accession>A0A810Q5K7</accession>
<evidence type="ECO:0000313" key="2">
    <source>
        <dbReference type="Proteomes" id="UP000679848"/>
    </source>
</evidence>
<protein>
    <submittedName>
        <fullName evidence="1">Cytidylate kinase</fullName>
    </submittedName>
</protein>
<dbReference type="Pfam" id="PF13189">
    <property type="entry name" value="Cytidylate_kin2"/>
    <property type="match status" value="1"/>
</dbReference>
<dbReference type="Gene3D" id="3.40.50.300">
    <property type="entry name" value="P-loop containing nucleotide triphosphate hydrolases"/>
    <property type="match status" value="1"/>
</dbReference>
<dbReference type="EMBL" id="AP023420">
    <property type="protein sequence ID" value="BCK83380.1"/>
    <property type="molecule type" value="Genomic_DNA"/>
</dbReference>
<sequence>MNKVITISREYGAGGHTIGKRVAQELGIELYDKDIVRETVRASGYDTETVQQEEEEVSKTSSFLKSILSNSVYYPNMQDAIHDIQKAVILRYAHTGPCVILGRCADEILRSSGIPCLNVFIHAGDIHRAERLRQMTGVADPTELQRMMAKKDSLRRNYYNHYTNRQWGDSHNYHLTLDSGVLGDELCAQMIISAARGMQ</sequence>
<keyword evidence="1" id="KW-0418">Kinase</keyword>
<evidence type="ECO:0000313" key="1">
    <source>
        <dbReference type="EMBL" id="BCK83380.1"/>
    </source>
</evidence>
<dbReference type="SUPFAM" id="SSF52540">
    <property type="entry name" value="P-loop containing nucleoside triphosphate hydrolases"/>
    <property type="match status" value="1"/>
</dbReference>
<reference evidence="1" key="1">
    <citation type="submission" date="2020-09" db="EMBL/GenBank/DDBJ databases">
        <title>New species isolated from human feces.</title>
        <authorList>
            <person name="Kitahara M."/>
            <person name="Shigeno Y."/>
            <person name="Shime M."/>
            <person name="Matsumoto Y."/>
            <person name="Nakamura S."/>
            <person name="Motooka D."/>
            <person name="Fukuoka S."/>
            <person name="Nishikawa H."/>
            <person name="Benno Y."/>
        </authorList>
    </citation>
    <scope>NUCLEOTIDE SEQUENCE</scope>
    <source>
        <strain evidence="1">MM59</strain>
    </source>
</reference>
<dbReference type="AlphaFoldDB" id="A0A810Q5K7"/>
<dbReference type="InterPro" id="IPR027417">
    <property type="entry name" value="P-loop_NTPase"/>
</dbReference>
<dbReference type="RefSeq" id="WP_187032623.1">
    <property type="nucleotide sequence ID" value="NZ_AP023420.1"/>
</dbReference>
<name>A0A810Q5K7_9FIRM</name>
<dbReference type="KEGG" id="pfaa:MM59RIKEN_06990"/>
<keyword evidence="2" id="KW-1185">Reference proteome</keyword>